<dbReference type="Proteomes" id="UP000023152">
    <property type="component" value="Unassembled WGS sequence"/>
</dbReference>
<feature type="non-terminal residue" evidence="2">
    <location>
        <position position="92"/>
    </location>
</feature>
<feature type="region of interest" description="Disordered" evidence="1">
    <location>
        <begin position="1"/>
        <end position="22"/>
    </location>
</feature>
<gene>
    <name evidence="2" type="ORF">RFI_27013</name>
</gene>
<accession>X6MA91</accession>
<protein>
    <submittedName>
        <fullName evidence="2">Uncharacterized protein</fullName>
    </submittedName>
</protein>
<reference evidence="2 3" key="1">
    <citation type="journal article" date="2013" name="Curr. Biol.">
        <title>The Genome of the Foraminiferan Reticulomyxa filosa.</title>
        <authorList>
            <person name="Glockner G."/>
            <person name="Hulsmann N."/>
            <person name="Schleicher M."/>
            <person name="Noegel A.A."/>
            <person name="Eichinger L."/>
            <person name="Gallinger C."/>
            <person name="Pawlowski J."/>
            <person name="Sierra R."/>
            <person name="Euteneuer U."/>
            <person name="Pillet L."/>
            <person name="Moustafa A."/>
            <person name="Platzer M."/>
            <person name="Groth M."/>
            <person name="Szafranski K."/>
            <person name="Schliwa M."/>
        </authorList>
    </citation>
    <scope>NUCLEOTIDE SEQUENCE [LARGE SCALE GENOMIC DNA]</scope>
</reference>
<evidence type="ECO:0000256" key="1">
    <source>
        <dbReference type="SAM" id="MobiDB-lite"/>
    </source>
</evidence>
<dbReference type="EMBL" id="ASPP01023505">
    <property type="protein sequence ID" value="ETO10367.1"/>
    <property type="molecule type" value="Genomic_DNA"/>
</dbReference>
<proteinExistence type="predicted"/>
<name>X6MA91_RETFI</name>
<sequence length="92" mass="11253">MNEMEKKEETQVEDKWEDNEERKHVMETETNGCASAIMTRLNEFQSKQIKYLQQEMDYLVRNNDSYYHLIDARFDICKRVFLANIRSRKRLQ</sequence>
<evidence type="ECO:0000313" key="2">
    <source>
        <dbReference type="EMBL" id="ETO10367.1"/>
    </source>
</evidence>
<comment type="caution">
    <text evidence="2">The sequence shown here is derived from an EMBL/GenBank/DDBJ whole genome shotgun (WGS) entry which is preliminary data.</text>
</comment>
<keyword evidence="3" id="KW-1185">Reference proteome</keyword>
<evidence type="ECO:0000313" key="3">
    <source>
        <dbReference type="Proteomes" id="UP000023152"/>
    </source>
</evidence>
<organism evidence="2 3">
    <name type="scientific">Reticulomyxa filosa</name>
    <dbReference type="NCBI Taxonomy" id="46433"/>
    <lineage>
        <taxon>Eukaryota</taxon>
        <taxon>Sar</taxon>
        <taxon>Rhizaria</taxon>
        <taxon>Retaria</taxon>
        <taxon>Foraminifera</taxon>
        <taxon>Monothalamids</taxon>
        <taxon>Reticulomyxidae</taxon>
        <taxon>Reticulomyxa</taxon>
    </lineage>
</organism>
<dbReference type="AlphaFoldDB" id="X6MA91"/>